<gene>
    <name evidence="2" type="ORF">I302_00930</name>
    <name evidence="3" type="ORF">I302_102241</name>
</gene>
<feature type="compositionally biased region" description="Basic and acidic residues" evidence="1">
    <location>
        <begin position="175"/>
        <end position="191"/>
    </location>
</feature>
<dbReference type="AlphaFoldDB" id="A0A1B9GEK9"/>
<feature type="compositionally biased region" description="Polar residues" evidence="1">
    <location>
        <begin position="389"/>
        <end position="401"/>
    </location>
</feature>
<reference evidence="3" key="4">
    <citation type="submission" date="2024-02" db="EMBL/GenBank/DDBJ databases">
        <title>Comparative genomics of Cryptococcus and Kwoniella reveals pathogenesis evolution and contrasting modes of karyotype evolution via chromosome fusion or intercentromeric recombination.</title>
        <authorList>
            <person name="Coelho M.A."/>
            <person name="David-Palma M."/>
            <person name="Shea T."/>
            <person name="Bowers K."/>
            <person name="McGinley-Smith S."/>
            <person name="Mohammad A.W."/>
            <person name="Gnirke A."/>
            <person name="Yurkov A.M."/>
            <person name="Nowrousian M."/>
            <person name="Sun S."/>
            <person name="Cuomo C.A."/>
            <person name="Heitman J."/>
        </authorList>
    </citation>
    <scope>NUCLEOTIDE SEQUENCE</scope>
    <source>
        <strain evidence="3">CBS 10118</strain>
    </source>
</reference>
<feature type="compositionally biased region" description="Polar residues" evidence="1">
    <location>
        <begin position="747"/>
        <end position="766"/>
    </location>
</feature>
<dbReference type="KEGG" id="kbi:30205329"/>
<feature type="compositionally biased region" description="Basic and acidic residues" evidence="1">
    <location>
        <begin position="207"/>
        <end position="221"/>
    </location>
</feature>
<protein>
    <submittedName>
        <fullName evidence="2">Uncharacterized protein</fullName>
    </submittedName>
</protein>
<feature type="compositionally biased region" description="Polar residues" evidence="1">
    <location>
        <begin position="672"/>
        <end position="689"/>
    </location>
</feature>
<feature type="region of interest" description="Disordered" evidence="1">
    <location>
        <begin position="531"/>
        <end position="563"/>
    </location>
</feature>
<feature type="compositionally biased region" description="Acidic residues" evidence="1">
    <location>
        <begin position="858"/>
        <end position="867"/>
    </location>
</feature>
<reference evidence="3" key="2">
    <citation type="submission" date="2013-07" db="EMBL/GenBank/DDBJ databases">
        <authorList>
            <consortium name="The Broad Institute Genome Sequencing Platform"/>
            <person name="Cuomo C."/>
            <person name="Litvintseva A."/>
            <person name="Chen Y."/>
            <person name="Heitman J."/>
            <person name="Sun S."/>
            <person name="Springer D."/>
            <person name="Dromer F."/>
            <person name="Young S.K."/>
            <person name="Zeng Q."/>
            <person name="Gargeya S."/>
            <person name="Fitzgerald M."/>
            <person name="Abouelleil A."/>
            <person name="Alvarado L."/>
            <person name="Berlin A.M."/>
            <person name="Chapman S.B."/>
            <person name="Dewar J."/>
            <person name="Goldberg J."/>
            <person name="Griggs A."/>
            <person name="Gujja S."/>
            <person name="Hansen M."/>
            <person name="Howarth C."/>
            <person name="Imamovic A."/>
            <person name="Larimer J."/>
            <person name="McCowan C."/>
            <person name="Murphy C."/>
            <person name="Pearson M."/>
            <person name="Priest M."/>
            <person name="Roberts A."/>
            <person name="Saif S."/>
            <person name="Shea T."/>
            <person name="Sykes S."/>
            <person name="Wortman J."/>
            <person name="Nusbaum C."/>
            <person name="Birren B."/>
        </authorList>
    </citation>
    <scope>NUCLEOTIDE SEQUENCE</scope>
    <source>
        <strain evidence="3">CBS 10118</strain>
    </source>
</reference>
<evidence type="ECO:0000313" key="4">
    <source>
        <dbReference type="Proteomes" id="UP000092730"/>
    </source>
</evidence>
<proteinExistence type="predicted"/>
<accession>A0A1B9GEK9</accession>
<feature type="compositionally biased region" description="Polar residues" evidence="1">
    <location>
        <begin position="721"/>
        <end position="737"/>
    </location>
</feature>
<reference evidence="2" key="1">
    <citation type="submission" date="2013-07" db="EMBL/GenBank/DDBJ databases">
        <title>The Genome Sequence of Cryptococcus bestiolae CBS10118.</title>
        <authorList>
            <consortium name="The Broad Institute Genome Sequencing Platform"/>
            <person name="Cuomo C."/>
            <person name="Litvintseva A."/>
            <person name="Chen Y."/>
            <person name="Heitman J."/>
            <person name="Sun S."/>
            <person name="Springer D."/>
            <person name="Dromer F."/>
            <person name="Young S.K."/>
            <person name="Zeng Q."/>
            <person name="Gargeya S."/>
            <person name="Fitzgerald M."/>
            <person name="Abouelleil A."/>
            <person name="Alvarado L."/>
            <person name="Berlin A.M."/>
            <person name="Chapman S.B."/>
            <person name="Dewar J."/>
            <person name="Goldberg J."/>
            <person name="Griggs A."/>
            <person name="Gujja S."/>
            <person name="Hansen M."/>
            <person name="Howarth C."/>
            <person name="Imamovic A."/>
            <person name="Larimer J."/>
            <person name="McCowan C."/>
            <person name="Murphy C."/>
            <person name="Pearson M."/>
            <person name="Priest M."/>
            <person name="Roberts A."/>
            <person name="Saif S."/>
            <person name="Shea T."/>
            <person name="Sykes S."/>
            <person name="Wortman J."/>
            <person name="Nusbaum C."/>
            <person name="Birren B."/>
        </authorList>
    </citation>
    <scope>NUCLEOTIDE SEQUENCE [LARGE SCALE GENOMIC DNA]</scope>
    <source>
        <strain evidence="2">CBS 10118</strain>
    </source>
</reference>
<feature type="compositionally biased region" description="Polar residues" evidence="1">
    <location>
        <begin position="77"/>
        <end position="86"/>
    </location>
</feature>
<feature type="compositionally biased region" description="Basic and acidic residues" evidence="1">
    <location>
        <begin position="841"/>
        <end position="850"/>
    </location>
</feature>
<name>A0A1B9GEK9_9TREE</name>
<feature type="region of interest" description="Disordered" evidence="1">
    <location>
        <begin position="62"/>
        <end position="235"/>
    </location>
</feature>
<feature type="compositionally biased region" description="Polar residues" evidence="1">
    <location>
        <begin position="353"/>
        <end position="372"/>
    </location>
</feature>
<feature type="compositionally biased region" description="Basic and acidic residues" evidence="1">
    <location>
        <begin position="299"/>
        <end position="352"/>
    </location>
</feature>
<evidence type="ECO:0000313" key="2">
    <source>
        <dbReference type="EMBL" id="OCF29425.1"/>
    </source>
</evidence>
<dbReference type="EMBL" id="KI894018">
    <property type="protein sequence ID" value="OCF29425.1"/>
    <property type="molecule type" value="Genomic_DNA"/>
</dbReference>
<dbReference type="VEuPathDB" id="FungiDB:I302_00930"/>
<feature type="region of interest" description="Disordered" evidence="1">
    <location>
        <begin position="248"/>
        <end position="401"/>
    </location>
</feature>
<feature type="compositionally biased region" description="Polar residues" evidence="1">
    <location>
        <begin position="483"/>
        <end position="493"/>
    </location>
</feature>
<feature type="compositionally biased region" description="Basic and acidic residues" evidence="1">
    <location>
        <begin position="248"/>
        <end position="257"/>
    </location>
</feature>
<feature type="region of interest" description="Disordered" evidence="1">
    <location>
        <begin position="653"/>
        <end position="894"/>
    </location>
</feature>
<feature type="compositionally biased region" description="Polar residues" evidence="1">
    <location>
        <begin position="698"/>
        <end position="709"/>
    </location>
</feature>
<dbReference type="OrthoDB" id="2573334at2759"/>
<dbReference type="GeneID" id="30205329"/>
<evidence type="ECO:0000313" key="3">
    <source>
        <dbReference type="EMBL" id="WVW80263.1"/>
    </source>
</evidence>
<feature type="compositionally biased region" description="Basic and acidic residues" evidence="1">
    <location>
        <begin position="1"/>
        <end position="10"/>
    </location>
</feature>
<organism evidence="2">
    <name type="scientific">Kwoniella bestiolae CBS 10118</name>
    <dbReference type="NCBI Taxonomy" id="1296100"/>
    <lineage>
        <taxon>Eukaryota</taxon>
        <taxon>Fungi</taxon>
        <taxon>Dikarya</taxon>
        <taxon>Basidiomycota</taxon>
        <taxon>Agaricomycotina</taxon>
        <taxon>Tremellomycetes</taxon>
        <taxon>Tremellales</taxon>
        <taxon>Cryptococcaceae</taxon>
        <taxon>Kwoniella</taxon>
    </lineage>
</organism>
<feature type="region of interest" description="Disordered" evidence="1">
    <location>
        <begin position="1"/>
        <end position="23"/>
    </location>
</feature>
<feature type="region of interest" description="Disordered" evidence="1">
    <location>
        <begin position="414"/>
        <end position="516"/>
    </location>
</feature>
<sequence>MSANKQEDFWRTPSPDSEVDDDVDISNMLELPGGGDILKDLDLTQRKEDVKFVDTPWTIANRRARYAGVGGERKTGRQVTADESSSNPPPRPAVPPAAAAARQSAPPPTRPLPITAKSQPAATAKPIPQPKASTSRESPVEEPEIIEVVKPKKVRNSGWYDPLGNPIPKSPPRKRTIDDKLNDHERAEEKKKLRYQKAAATRARNKAAKEAAAKAEQEKNSQVKFSVLPPDAAPNEEFPILRLLEKMKELPTKEAVVKGKGKKKGKGKAKHEEEDDNASAGVGPKMLDKLIRGKPGSSRNDKDDGKEEEERLKKEEEQKPPTASETREKERIQSMEDIVRLNSERTAREYRNTNRIAWTRPRTNPKTSTMKPTNEHEDHEVASLKDDSVSSTQPSTITHLPSSIIRDIEKVGQSSSDVLPYSSPLDRYSKKPAGLLEPRPKRQGEQWTSNVDVEILEKAAEEGTNPDYYRSIMEEDSPEEPQDQLQTPQTSSVDQRHRFRGRSNTALPSSNPFSSSSLYRSNAALLDHMKRTSPPVDTADGWKEEDWSSSKLDSLGAPAAKRSKKNSIFQDKAYSNKIRTPRNFFPVKIAKSQNHEDDMITDPMRTSSRLGSSLKADSVTRIDDGNGGIRKLSIFTPTPKTLDETQQKIYSTITSKGDKYGGSGSSGDPTTRRYNSTGPQQNSRLNNGFGNARAGPSNGVTRSFTNGGPSYTARRSDQPHRLNQPTTQFRYGQTLNGNLGGSHNPIIRSNTNGYPQSQTRAISNGYQAPAHRNGTQTPAHSNGYRAPAHSNGYSAPPVRPNGFDQSQAHSNGDYQAQSHGLSNGPNHSYPSNNGDPSYHSHSQDLQHMSEHNTIPPQPEEEEEEEDWTLAWSKASQKKARQEVESNSMEVDHAY</sequence>
<evidence type="ECO:0000256" key="1">
    <source>
        <dbReference type="SAM" id="MobiDB-lite"/>
    </source>
</evidence>
<keyword evidence="4" id="KW-1185">Reference proteome</keyword>
<dbReference type="EMBL" id="CP144541">
    <property type="protein sequence ID" value="WVW80263.1"/>
    <property type="molecule type" value="Genomic_DNA"/>
</dbReference>
<feature type="compositionally biased region" description="Basic and acidic residues" evidence="1">
    <location>
        <begin position="373"/>
        <end position="388"/>
    </location>
</feature>
<dbReference type="RefSeq" id="XP_019050495.1">
    <property type="nucleotide sequence ID" value="XM_019187617.1"/>
</dbReference>
<feature type="compositionally biased region" description="Basic and acidic residues" evidence="1">
    <location>
        <begin position="879"/>
        <end position="894"/>
    </location>
</feature>
<dbReference type="Proteomes" id="UP000092730">
    <property type="component" value="Chromosome 1"/>
</dbReference>
<feature type="compositionally biased region" description="Basic residues" evidence="1">
    <location>
        <begin position="259"/>
        <end position="269"/>
    </location>
</feature>
<feature type="compositionally biased region" description="Polar residues" evidence="1">
    <location>
        <begin position="803"/>
        <end position="840"/>
    </location>
</feature>
<reference evidence="2" key="3">
    <citation type="submission" date="2014-01" db="EMBL/GenBank/DDBJ databases">
        <title>Evolution of pathogenesis and genome organization in the Tremellales.</title>
        <authorList>
            <person name="Cuomo C."/>
            <person name="Litvintseva A."/>
            <person name="Heitman J."/>
            <person name="Chen Y."/>
            <person name="Sun S."/>
            <person name="Springer D."/>
            <person name="Dromer F."/>
            <person name="Young S."/>
            <person name="Zeng Q."/>
            <person name="Chapman S."/>
            <person name="Gujja S."/>
            <person name="Saif S."/>
            <person name="Birren B."/>
        </authorList>
    </citation>
    <scope>NUCLEOTIDE SEQUENCE</scope>
    <source>
        <strain evidence="2">CBS 10118</strain>
    </source>
</reference>